<proteinExistence type="predicted"/>
<comment type="caution">
    <text evidence="1">The sequence shown here is derived from an EMBL/GenBank/DDBJ whole genome shotgun (WGS) entry which is preliminary data.</text>
</comment>
<dbReference type="Proteomes" id="UP000736335">
    <property type="component" value="Unassembled WGS sequence"/>
</dbReference>
<sequence>MDFSGNWVENDQLHAEEGYSSRSGFCFNGTGEWCNNDQAGLSLPPSVNDGTLLLFNMLVIPIPSFRVDSPMELNPHRLYEWKLRSMVLAQELSPVALYHKGQVERPLPMSATTQVAEEGLQVFADSNEERGLKAC</sequence>
<accession>A0A9P6L200</accession>
<dbReference type="EMBL" id="WIUZ02000018">
    <property type="protein sequence ID" value="KAF9779763.1"/>
    <property type="molecule type" value="Genomic_DNA"/>
</dbReference>
<evidence type="ECO:0000313" key="2">
    <source>
        <dbReference type="Proteomes" id="UP000736335"/>
    </source>
</evidence>
<protein>
    <submittedName>
        <fullName evidence="1">Uncharacterized protein</fullName>
    </submittedName>
</protein>
<keyword evidence="2" id="KW-1185">Reference proteome</keyword>
<evidence type="ECO:0000313" key="1">
    <source>
        <dbReference type="EMBL" id="KAF9779763.1"/>
    </source>
</evidence>
<gene>
    <name evidence="1" type="ORF">BJ322DRAFT_1024191</name>
</gene>
<dbReference type="AlphaFoldDB" id="A0A9P6L200"/>
<reference evidence="1" key="2">
    <citation type="submission" date="2020-11" db="EMBL/GenBank/DDBJ databases">
        <authorList>
            <consortium name="DOE Joint Genome Institute"/>
            <person name="Kuo A."/>
            <person name="Miyauchi S."/>
            <person name="Kiss E."/>
            <person name="Drula E."/>
            <person name="Kohler A."/>
            <person name="Sanchez-Garcia M."/>
            <person name="Andreopoulos B."/>
            <person name="Barry K.W."/>
            <person name="Bonito G."/>
            <person name="Buee M."/>
            <person name="Carver A."/>
            <person name="Chen C."/>
            <person name="Cichocki N."/>
            <person name="Clum A."/>
            <person name="Culley D."/>
            <person name="Crous P.W."/>
            <person name="Fauchery L."/>
            <person name="Girlanda M."/>
            <person name="Hayes R."/>
            <person name="Keri Z."/>
            <person name="Labutti K."/>
            <person name="Lipzen A."/>
            <person name="Lombard V."/>
            <person name="Magnuson J."/>
            <person name="Maillard F."/>
            <person name="Morin E."/>
            <person name="Murat C."/>
            <person name="Nolan M."/>
            <person name="Ohm R."/>
            <person name="Pangilinan J."/>
            <person name="Pereira M."/>
            <person name="Perotto S."/>
            <person name="Peter M."/>
            <person name="Riley R."/>
            <person name="Sitrit Y."/>
            <person name="Stielow B."/>
            <person name="Szollosi G."/>
            <person name="Zifcakova L."/>
            <person name="Stursova M."/>
            <person name="Spatafora J.W."/>
            <person name="Tedersoo L."/>
            <person name="Vaario L.-M."/>
            <person name="Yamada A."/>
            <person name="Yan M."/>
            <person name="Wang P."/>
            <person name="Xu J."/>
            <person name="Bruns T."/>
            <person name="Baldrian P."/>
            <person name="Vilgalys R."/>
            <person name="Henrissat B."/>
            <person name="Grigoriev I.V."/>
            <person name="Hibbett D."/>
            <person name="Nagy L.G."/>
            <person name="Martin F.M."/>
        </authorList>
    </citation>
    <scope>NUCLEOTIDE SEQUENCE</scope>
    <source>
        <strain evidence="1">UH-Tt-Lm1</strain>
    </source>
</reference>
<organism evidence="1 2">
    <name type="scientific">Thelephora terrestris</name>
    <dbReference type="NCBI Taxonomy" id="56493"/>
    <lineage>
        <taxon>Eukaryota</taxon>
        <taxon>Fungi</taxon>
        <taxon>Dikarya</taxon>
        <taxon>Basidiomycota</taxon>
        <taxon>Agaricomycotina</taxon>
        <taxon>Agaricomycetes</taxon>
        <taxon>Thelephorales</taxon>
        <taxon>Thelephoraceae</taxon>
        <taxon>Thelephora</taxon>
    </lineage>
</organism>
<reference evidence="1" key="1">
    <citation type="journal article" date="2020" name="Nat. Commun.">
        <title>Large-scale genome sequencing of mycorrhizal fungi provides insights into the early evolution of symbiotic traits.</title>
        <authorList>
            <person name="Miyauchi S."/>
            <person name="Kiss E."/>
            <person name="Kuo A."/>
            <person name="Drula E."/>
            <person name="Kohler A."/>
            <person name="Sanchez-Garcia M."/>
            <person name="Morin E."/>
            <person name="Andreopoulos B."/>
            <person name="Barry K.W."/>
            <person name="Bonito G."/>
            <person name="Buee M."/>
            <person name="Carver A."/>
            <person name="Chen C."/>
            <person name="Cichocki N."/>
            <person name="Clum A."/>
            <person name="Culley D."/>
            <person name="Crous P.W."/>
            <person name="Fauchery L."/>
            <person name="Girlanda M."/>
            <person name="Hayes R.D."/>
            <person name="Keri Z."/>
            <person name="LaButti K."/>
            <person name="Lipzen A."/>
            <person name="Lombard V."/>
            <person name="Magnuson J."/>
            <person name="Maillard F."/>
            <person name="Murat C."/>
            <person name="Nolan M."/>
            <person name="Ohm R.A."/>
            <person name="Pangilinan J."/>
            <person name="Pereira M.F."/>
            <person name="Perotto S."/>
            <person name="Peter M."/>
            <person name="Pfister S."/>
            <person name="Riley R."/>
            <person name="Sitrit Y."/>
            <person name="Stielow J.B."/>
            <person name="Szollosi G."/>
            <person name="Zifcakova L."/>
            <person name="Stursova M."/>
            <person name="Spatafora J.W."/>
            <person name="Tedersoo L."/>
            <person name="Vaario L.M."/>
            <person name="Yamada A."/>
            <person name="Yan M."/>
            <person name="Wang P."/>
            <person name="Xu J."/>
            <person name="Bruns T."/>
            <person name="Baldrian P."/>
            <person name="Vilgalys R."/>
            <person name="Dunand C."/>
            <person name="Henrissat B."/>
            <person name="Grigoriev I.V."/>
            <person name="Hibbett D."/>
            <person name="Nagy L.G."/>
            <person name="Martin F.M."/>
        </authorList>
    </citation>
    <scope>NUCLEOTIDE SEQUENCE</scope>
    <source>
        <strain evidence="1">UH-Tt-Lm1</strain>
    </source>
</reference>
<name>A0A9P6L200_9AGAM</name>